<feature type="compositionally biased region" description="Low complexity" evidence="2">
    <location>
        <begin position="149"/>
        <end position="191"/>
    </location>
</feature>
<proteinExistence type="predicted"/>
<dbReference type="Proteomes" id="UP001341245">
    <property type="component" value="Unassembled WGS sequence"/>
</dbReference>
<keyword evidence="4" id="KW-1185">Reference proteome</keyword>
<reference evidence="3 4" key="1">
    <citation type="submission" date="2023-11" db="EMBL/GenBank/DDBJ databases">
        <title>Draft genome sequence and annotation of the polyextremotolerant black yeast-like fungus Aureobasidium pullulans NRRL 62042.</title>
        <authorList>
            <person name="Dielentheis-Frenken M.R.E."/>
            <person name="Wibberg D."/>
            <person name="Blank L.M."/>
            <person name="Tiso T."/>
        </authorList>
    </citation>
    <scope>NUCLEOTIDE SEQUENCE [LARGE SCALE GENOMIC DNA]</scope>
    <source>
        <strain evidence="3 4">NRRL 62042</strain>
    </source>
</reference>
<name>A0ABR0TBW2_AURPU</name>
<feature type="coiled-coil region" evidence="1">
    <location>
        <begin position="446"/>
        <end position="477"/>
    </location>
</feature>
<evidence type="ECO:0000256" key="2">
    <source>
        <dbReference type="SAM" id="MobiDB-lite"/>
    </source>
</evidence>
<dbReference type="EMBL" id="JASGXD010000013">
    <property type="protein sequence ID" value="KAK6001933.1"/>
    <property type="molecule type" value="Genomic_DNA"/>
</dbReference>
<accession>A0ABR0TBW2</accession>
<gene>
    <name evidence="3" type="ORF">QM012_002423</name>
</gene>
<evidence type="ECO:0000256" key="1">
    <source>
        <dbReference type="SAM" id="Coils"/>
    </source>
</evidence>
<keyword evidence="1" id="KW-0175">Coiled coil</keyword>
<evidence type="ECO:0000313" key="3">
    <source>
        <dbReference type="EMBL" id="KAK6001933.1"/>
    </source>
</evidence>
<organism evidence="3 4">
    <name type="scientific">Aureobasidium pullulans</name>
    <name type="common">Black yeast</name>
    <name type="synonym">Pullularia pullulans</name>
    <dbReference type="NCBI Taxonomy" id="5580"/>
    <lineage>
        <taxon>Eukaryota</taxon>
        <taxon>Fungi</taxon>
        <taxon>Dikarya</taxon>
        <taxon>Ascomycota</taxon>
        <taxon>Pezizomycotina</taxon>
        <taxon>Dothideomycetes</taxon>
        <taxon>Dothideomycetidae</taxon>
        <taxon>Dothideales</taxon>
        <taxon>Saccotheciaceae</taxon>
        <taxon>Aureobasidium</taxon>
    </lineage>
</organism>
<protein>
    <submittedName>
        <fullName evidence="3">Uncharacterized protein</fullName>
    </submittedName>
</protein>
<evidence type="ECO:0000313" key="4">
    <source>
        <dbReference type="Proteomes" id="UP001341245"/>
    </source>
</evidence>
<feature type="region of interest" description="Disordered" evidence="2">
    <location>
        <begin position="118"/>
        <end position="191"/>
    </location>
</feature>
<sequence length="506" mass="57720">MDDPVNHDCITVRLLWGDPYLDKFTSVFIKREGRGPTAADWIREVARYQAAYKKEDEMMTARLVKETGIGPDFLEVYAAVSRQLEDPGYNSDYTPCYRWMFERPLESPWWTEMREKHSSRSNPLDLTERSRQSSPNTSTKRQKTDLRQTSTSPPGSTRSRSLSITSRPKQRSSQQQTQPQSPQSSPQAPLQPDINAKMAKLRTKIMQTITNEASPQRPVPNPLKRSFEDLMNVSGPGLSVQPRDFQPSATIEKLPKQLIFTRTRSEDSSTIDKRQLLARPSFIRQDSMPSLLDSEDKLNDVHLSGYNSPFRFTAVKDNHTAELSYPRPSSISPQRPAPTQTTDNHIYARDFLVQLSAQIHDYIEEAVGNVDDRVQKIFNDVALRTSLWILDNTPSSNALLQSIDSQIDNNDRNARAVNKSLEEVLDACGSKAIGLSPQATDHCKLLDQQEKERQKALEDMVEKLERSKQDKTEVMEAIGAMRRDIKEEKDACNQKEVEEMRKIYGE</sequence>
<comment type="caution">
    <text evidence="3">The sequence shown here is derived from an EMBL/GenBank/DDBJ whole genome shotgun (WGS) entry which is preliminary data.</text>
</comment>